<protein>
    <submittedName>
        <fullName evidence="2">Uncharacterized protein</fullName>
    </submittedName>
</protein>
<dbReference type="HOGENOM" id="CLU_206085_0_0_1"/>
<feature type="region of interest" description="Disordered" evidence="1">
    <location>
        <begin position="1"/>
        <end position="29"/>
    </location>
</feature>
<evidence type="ECO:0000313" key="3">
    <source>
        <dbReference type="Proteomes" id="UP000016928"/>
    </source>
</evidence>
<evidence type="ECO:0000256" key="1">
    <source>
        <dbReference type="SAM" id="MobiDB-lite"/>
    </source>
</evidence>
<feature type="non-terminal residue" evidence="2">
    <location>
        <position position="1"/>
    </location>
</feature>
<dbReference type="VEuPathDB" id="FungiDB:FOC1_g10000457"/>
<sequence length="58" mass="6696">AINQIDVNAQVVAEPSRSGGQGRSARPRERRYRICRKPGYNIRTYQVVIKTSREEYSN</sequence>
<organism evidence="2 3">
    <name type="scientific">Fusarium oxysporum f. sp. cubense (strain race 1)</name>
    <name type="common">Panama disease fungus</name>
    <dbReference type="NCBI Taxonomy" id="1229664"/>
    <lineage>
        <taxon>Eukaryota</taxon>
        <taxon>Fungi</taxon>
        <taxon>Dikarya</taxon>
        <taxon>Ascomycota</taxon>
        <taxon>Pezizomycotina</taxon>
        <taxon>Sordariomycetes</taxon>
        <taxon>Hypocreomycetidae</taxon>
        <taxon>Hypocreales</taxon>
        <taxon>Nectriaceae</taxon>
        <taxon>Fusarium</taxon>
        <taxon>Fusarium oxysporum species complex</taxon>
    </lineage>
</organism>
<dbReference type="EMBL" id="KB730096">
    <property type="protein sequence ID" value="ENH72356.1"/>
    <property type="molecule type" value="Genomic_DNA"/>
</dbReference>
<reference evidence="3" key="2">
    <citation type="journal article" date="2014" name="PLoS ONE">
        <title>Genome and Transcriptome Analysis of the Fungal Pathogen Fusarium oxysporum f. sp. cubense Causing Banana Vascular Wilt Disease.</title>
        <authorList>
            <person name="Guo L."/>
            <person name="Han L."/>
            <person name="Yang L."/>
            <person name="Zeng H."/>
            <person name="Fan D."/>
            <person name="Zhu Y."/>
            <person name="Feng Y."/>
            <person name="Wang G."/>
            <person name="Peng C."/>
            <person name="Jiang X."/>
            <person name="Zhou D."/>
            <person name="Ni P."/>
            <person name="Liang C."/>
            <person name="Liu L."/>
            <person name="Wang J."/>
            <person name="Mao C."/>
            <person name="Fang X."/>
            <person name="Peng M."/>
            <person name="Huang J."/>
        </authorList>
    </citation>
    <scope>NUCLEOTIDE SEQUENCE [LARGE SCALE GENOMIC DNA]</scope>
    <source>
        <strain evidence="3">race 1</strain>
    </source>
</reference>
<reference evidence="3" key="1">
    <citation type="submission" date="2012-09" db="EMBL/GenBank/DDBJ databases">
        <title>Genome sequencing and comparative transcriptomics of race 1 and race 4 of banana pathogen: Fusarium oxysporum f. sp. cubense.</title>
        <authorList>
            <person name="Fang X."/>
            <person name="Huang J."/>
        </authorList>
    </citation>
    <scope>NUCLEOTIDE SEQUENCE [LARGE SCALE GENOMIC DNA]</scope>
    <source>
        <strain evidence="3">race 1</strain>
    </source>
</reference>
<evidence type="ECO:0000313" key="2">
    <source>
        <dbReference type="EMBL" id="ENH72356.1"/>
    </source>
</evidence>
<gene>
    <name evidence="2" type="ORF">FOC1_g10000457</name>
</gene>
<dbReference type="Proteomes" id="UP000016928">
    <property type="component" value="Unassembled WGS sequence"/>
</dbReference>
<accession>N4UU75</accession>
<dbReference type="AlphaFoldDB" id="N4UU75"/>
<name>N4UU75_FUSC1</name>
<proteinExistence type="predicted"/>